<organism evidence="1 2">
    <name type="scientific">Porphyridium purpureum</name>
    <name type="common">Red alga</name>
    <name type="synonym">Porphyridium cruentum</name>
    <dbReference type="NCBI Taxonomy" id="35688"/>
    <lineage>
        <taxon>Eukaryota</taxon>
        <taxon>Rhodophyta</taxon>
        <taxon>Bangiophyceae</taxon>
        <taxon>Porphyridiales</taxon>
        <taxon>Porphyridiaceae</taxon>
        <taxon>Porphyridium</taxon>
    </lineage>
</organism>
<evidence type="ECO:0000313" key="1">
    <source>
        <dbReference type="EMBL" id="KAA8499318.1"/>
    </source>
</evidence>
<name>A0A5J4Z839_PORPP</name>
<dbReference type="AlphaFoldDB" id="A0A5J4Z839"/>
<protein>
    <submittedName>
        <fullName evidence="1">Uncharacterized protein</fullName>
    </submittedName>
</protein>
<accession>A0A5J4Z839</accession>
<keyword evidence="2" id="KW-1185">Reference proteome</keyword>
<dbReference type="Proteomes" id="UP000324585">
    <property type="component" value="Unassembled WGS sequence"/>
</dbReference>
<gene>
    <name evidence="1" type="ORF">FVE85_6903</name>
</gene>
<sequence>MLDARDEASVQRWLRSSVRLYAEYISGVSRGSQLWTRAVSRASDARRVHMASRTLDHSDALCPPVVSRTKLAARLVAELETALQSIRELIAEMERSCAALCRVADAMEAWMMNRERPQACAAYWEATSERPSVAEIAEQVLELHACLQTDVRLRTDATETLEDYQQIPAVARAWIARPVDLVLPHDAAAWWSDVASLEYVRGDE</sequence>
<reference evidence="2" key="1">
    <citation type="journal article" date="2019" name="Nat. Commun.">
        <title>Expansion of phycobilisome linker gene families in mesophilic red algae.</title>
        <authorList>
            <person name="Lee J."/>
            <person name="Kim D."/>
            <person name="Bhattacharya D."/>
            <person name="Yoon H.S."/>
        </authorList>
    </citation>
    <scope>NUCLEOTIDE SEQUENCE [LARGE SCALE GENOMIC DNA]</scope>
    <source>
        <strain evidence="2">CCMP 1328</strain>
    </source>
</reference>
<dbReference type="EMBL" id="VRMN01000001">
    <property type="protein sequence ID" value="KAA8499318.1"/>
    <property type="molecule type" value="Genomic_DNA"/>
</dbReference>
<evidence type="ECO:0000313" key="2">
    <source>
        <dbReference type="Proteomes" id="UP000324585"/>
    </source>
</evidence>
<comment type="caution">
    <text evidence="1">The sequence shown here is derived from an EMBL/GenBank/DDBJ whole genome shotgun (WGS) entry which is preliminary data.</text>
</comment>
<proteinExistence type="predicted"/>